<dbReference type="InterPro" id="IPR009327">
    <property type="entry name" value="Cupin_DUF985"/>
</dbReference>
<dbReference type="EMBL" id="VSWD01000011">
    <property type="protein sequence ID" value="KAK3088636.1"/>
    <property type="molecule type" value="Genomic_DNA"/>
</dbReference>
<dbReference type="InterPro" id="IPR014710">
    <property type="entry name" value="RmlC-like_jellyroll"/>
</dbReference>
<keyword evidence="3" id="KW-1185">Reference proteome</keyword>
<dbReference type="InterPro" id="IPR039935">
    <property type="entry name" value="YML079W-like"/>
</dbReference>
<evidence type="ECO:0000313" key="3">
    <source>
        <dbReference type="Proteomes" id="UP001186944"/>
    </source>
</evidence>
<dbReference type="CDD" id="cd06121">
    <property type="entry name" value="cupin_YML079wp"/>
    <property type="match status" value="1"/>
</dbReference>
<organism evidence="2 3">
    <name type="scientific">Pinctada imbricata</name>
    <name type="common">Atlantic pearl-oyster</name>
    <name type="synonym">Pinctada martensii</name>
    <dbReference type="NCBI Taxonomy" id="66713"/>
    <lineage>
        <taxon>Eukaryota</taxon>
        <taxon>Metazoa</taxon>
        <taxon>Spiralia</taxon>
        <taxon>Lophotrochozoa</taxon>
        <taxon>Mollusca</taxon>
        <taxon>Bivalvia</taxon>
        <taxon>Autobranchia</taxon>
        <taxon>Pteriomorphia</taxon>
        <taxon>Pterioida</taxon>
        <taxon>Pterioidea</taxon>
        <taxon>Pteriidae</taxon>
        <taxon>Pinctada</taxon>
    </lineage>
</organism>
<name>A0AA88XNL4_PINIB</name>
<gene>
    <name evidence="2" type="ORF">FSP39_021640</name>
</gene>
<evidence type="ECO:0000259" key="1">
    <source>
        <dbReference type="Pfam" id="PF06172"/>
    </source>
</evidence>
<feature type="domain" description="DUF985" evidence="1">
    <location>
        <begin position="12"/>
        <end position="148"/>
    </location>
</feature>
<dbReference type="AlphaFoldDB" id="A0AA88XNL4"/>
<accession>A0AA88XNL4</accession>
<dbReference type="PANTHER" id="PTHR33387:SF3">
    <property type="entry name" value="DUF985 DOMAIN-CONTAINING PROTEIN"/>
    <property type="match status" value="1"/>
</dbReference>
<dbReference type="Proteomes" id="UP001186944">
    <property type="component" value="Unassembled WGS sequence"/>
</dbReference>
<reference evidence="2" key="1">
    <citation type="submission" date="2019-08" db="EMBL/GenBank/DDBJ databases">
        <title>The improved chromosome-level genome for the pearl oyster Pinctada fucata martensii using PacBio sequencing and Hi-C.</title>
        <authorList>
            <person name="Zheng Z."/>
        </authorList>
    </citation>
    <scope>NUCLEOTIDE SEQUENCE</scope>
    <source>
        <strain evidence="2">ZZ-2019</strain>
        <tissue evidence="2">Adductor muscle</tissue>
    </source>
</reference>
<proteinExistence type="predicted"/>
<evidence type="ECO:0000313" key="2">
    <source>
        <dbReference type="EMBL" id="KAK3088636.1"/>
    </source>
</evidence>
<dbReference type="Pfam" id="PF06172">
    <property type="entry name" value="Cupin_5"/>
    <property type="match status" value="1"/>
</dbReference>
<protein>
    <recommendedName>
        <fullName evidence="1">DUF985 domain-containing protein</fullName>
    </recommendedName>
</protein>
<dbReference type="PANTHER" id="PTHR33387">
    <property type="entry name" value="RMLC-LIKE JELLY ROLL FOLD PROTEIN"/>
    <property type="match status" value="1"/>
</dbReference>
<dbReference type="Gene3D" id="2.60.120.10">
    <property type="entry name" value="Jelly Rolls"/>
    <property type="match status" value="1"/>
</dbReference>
<comment type="caution">
    <text evidence="2">The sequence shown here is derived from an EMBL/GenBank/DDBJ whole genome shotgun (WGS) entry which is preliminary data.</text>
</comment>
<sequence>MSGVGADGEIERLVRQLNLQQHPEGGFFCELFRGDRQMTFTTKTKHDGPRDVGTCIHYLLKAPNFTSWHQVLSDELFLWHAGGPCKLYLLDNEGNLTHKILGDALKDADHVYQVLVPHDTWYAAELLDDVKYVLFSAVVIPGFEFKDWIQGEREKLLEQFPQHKDVITKLTKK</sequence>
<dbReference type="SUPFAM" id="SSF51182">
    <property type="entry name" value="RmlC-like cupins"/>
    <property type="match status" value="1"/>
</dbReference>
<dbReference type="InterPro" id="IPR011051">
    <property type="entry name" value="RmlC_Cupin_sf"/>
</dbReference>